<dbReference type="AlphaFoldDB" id="A0A1C3K9N7"/>
<gene>
    <name evidence="1" type="primary">PmlGA01_000008000</name>
    <name evidence="1" type="ORF">PMLGA01_000008000</name>
</gene>
<dbReference type="VEuPathDB" id="PlasmoDB:PmUG01_06013400"/>
<accession>A0A1C3K9N7</accession>
<dbReference type="Proteomes" id="UP000219799">
    <property type="component" value="Unassembled WGS sequence"/>
</dbReference>
<dbReference type="EMBL" id="FLRK01000031">
    <property type="protein sequence ID" value="SBT70173.1"/>
    <property type="molecule type" value="Genomic_DNA"/>
</dbReference>
<organism evidence="1 2">
    <name type="scientific">Plasmodium malariae</name>
    <dbReference type="NCBI Taxonomy" id="5858"/>
    <lineage>
        <taxon>Eukaryota</taxon>
        <taxon>Sar</taxon>
        <taxon>Alveolata</taxon>
        <taxon>Apicomplexa</taxon>
        <taxon>Aconoidasida</taxon>
        <taxon>Haemosporida</taxon>
        <taxon>Plasmodiidae</taxon>
        <taxon>Plasmodium</taxon>
        <taxon>Plasmodium (Plasmodium)</taxon>
    </lineage>
</organism>
<name>A0A1C3K9N7_PLAMA</name>
<evidence type="ECO:0000313" key="1">
    <source>
        <dbReference type="EMBL" id="SBT70173.1"/>
    </source>
</evidence>
<sequence length="224" mass="26874">MQLFFTFLNTYAKEHSLNIDDYVNKENMQLHEMLNGKYDNQLDKKKLYYLLIAHLLINKENKKQNEILNERRNGIQNERRNGIHNETQNKIHNETQNKIQNKIRNGIQNEKLLEKSLEKTNDKEQENYNSISRLKQSEVGHMVHSGNTDIFCSNNLNSSFYERKGPCKNNILEQVNENYAEYNNEKIDRYLNDIYMYGDYMNKYSYDKSMFTNEMNNDDKNINK</sequence>
<reference evidence="1 2" key="1">
    <citation type="submission" date="2016-06" db="EMBL/GenBank/DDBJ databases">
        <authorList>
            <consortium name="Pathogen Informatics"/>
        </authorList>
    </citation>
    <scope>NUCLEOTIDE SEQUENCE [LARGE SCALE GENOMIC DNA]</scope>
</reference>
<protein>
    <submittedName>
        <fullName evidence="1">RNA-binding protein, putative</fullName>
    </submittedName>
</protein>
<proteinExistence type="predicted"/>
<evidence type="ECO:0000313" key="2">
    <source>
        <dbReference type="Proteomes" id="UP000219799"/>
    </source>
</evidence>